<dbReference type="InterPro" id="IPR016036">
    <property type="entry name" value="Malonyl_transacylase_ACP-bd"/>
</dbReference>
<dbReference type="Gene3D" id="3.10.129.110">
    <property type="entry name" value="Polyketide synthase dehydratase"/>
    <property type="match status" value="1"/>
</dbReference>
<dbReference type="PROSITE" id="PS00455">
    <property type="entry name" value="AMP_BINDING"/>
    <property type="match status" value="1"/>
</dbReference>
<feature type="domain" description="Carrier" evidence="11">
    <location>
        <begin position="2393"/>
        <end position="2474"/>
    </location>
</feature>
<dbReference type="InterPro" id="IPR020841">
    <property type="entry name" value="PKS_Beta-ketoAc_synthase_dom"/>
</dbReference>
<dbReference type="Gene3D" id="3.40.50.720">
    <property type="entry name" value="NAD(P)-binding Rossmann-like Domain"/>
    <property type="match status" value="2"/>
</dbReference>
<dbReference type="CDD" id="cd02440">
    <property type="entry name" value="AdoMet_MTases"/>
    <property type="match status" value="1"/>
</dbReference>
<evidence type="ECO:0000256" key="5">
    <source>
        <dbReference type="ARBA" id="ARBA00022679"/>
    </source>
</evidence>
<dbReference type="Pfam" id="PF07993">
    <property type="entry name" value="NAD_binding_4"/>
    <property type="match status" value="1"/>
</dbReference>
<protein>
    <submittedName>
        <fullName evidence="14">Uncharacterized protein</fullName>
    </submittedName>
</protein>
<dbReference type="InterPro" id="IPR000873">
    <property type="entry name" value="AMP-dep_synth/lig_dom"/>
</dbReference>
<dbReference type="Gene3D" id="1.10.1200.10">
    <property type="entry name" value="ACP-like"/>
    <property type="match status" value="2"/>
</dbReference>
<dbReference type="Pfam" id="PF08659">
    <property type="entry name" value="KR"/>
    <property type="match status" value="1"/>
</dbReference>
<feature type="compositionally biased region" description="Polar residues" evidence="10">
    <location>
        <begin position="2516"/>
        <end position="2538"/>
    </location>
</feature>
<dbReference type="InterPro" id="IPR020807">
    <property type="entry name" value="PKS_DH"/>
</dbReference>
<dbReference type="InterPro" id="IPR013120">
    <property type="entry name" value="FAR_NAD-bd"/>
</dbReference>
<dbReference type="SUPFAM" id="SSF56801">
    <property type="entry name" value="Acetyl-CoA synthetase-like"/>
    <property type="match status" value="1"/>
</dbReference>
<dbReference type="InterPro" id="IPR001227">
    <property type="entry name" value="Ac_transferase_dom_sf"/>
</dbReference>
<evidence type="ECO:0000259" key="13">
    <source>
        <dbReference type="PROSITE" id="PS52019"/>
    </source>
</evidence>
<feature type="active site" description="Proton donor; for dehydratase activity" evidence="9">
    <location>
        <position position="1160"/>
    </location>
</feature>
<dbReference type="Gene3D" id="3.40.50.150">
    <property type="entry name" value="Vaccinia Virus protein VP39"/>
    <property type="match status" value="1"/>
</dbReference>
<gene>
    <name evidence="14" type="ORF">N7493_000845</name>
</gene>
<dbReference type="SUPFAM" id="SSF51735">
    <property type="entry name" value="NAD(P)-binding Rossmann-fold domains"/>
    <property type="match status" value="2"/>
</dbReference>
<dbReference type="GO" id="GO:0016874">
    <property type="term" value="F:ligase activity"/>
    <property type="evidence" value="ECO:0007669"/>
    <property type="project" value="UniProtKB-KW"/>
</dbReference>
<dbReference type="FunFam" id="3.40.47.10:FF:000019">
    <property type="entry name" value="Polyketide synthase type I"/>
    <property type="match status" value="1"/>
</dbReference>
<dbReference type="InterPro" id="IPR013968">
    <property type="entry name" value="PKS_KR"/>
</dbReference>
<evidence type="ECO:0000259" key="11">
    <source>
        <dbReference type="PROSITE" id="PS50075"/>
    </source>
</evidence>
<dbReference type="CDD" id="cd05930">
    <property type="entry name" value="A_NRPS"/>
    <property type="match status" value="1"/>
</dbReference>
<keyword evidence="15" id="KW-1185">Reference proteome</keyword>
<evidence type="ECO:0000313" key="14">
    <source>
        <dbReference type="EMBL" id="KAJ5740973.1"/>
    </source>
</evidence>
<dbReference type="Pfam" id="PF00109">
    <property type="entry name" value="ketoacyl-synt"/>
    <property type="match status" value="1"/>
</dbReference>
<dbReference type="InterPro" id="IPR042099">
    <property type="entry name" value="ANL_N_sf"/>
</dbReference>
<dbReference type="InterPro" id="IPR020806">
    <property type="entry name" value="PKS_PP-bd"/>
</dbReference>
<dbReference type="InterPro" id="IPR050091">
    <property type="entry name" value="PKS_NRPS_Biosynth_Enz"/>
</dbReference>
<dbReference type="InterPro" id="IPR014030">
    <property type="entry name" value="Ketoacyl_synth_N"/>
</dbReference>
<evidence type="ECO:0000256" key="2">
    <source>
        <dbReference type="ARBA" id="ARBA00022553"/>
    </source>
</evidence>
<dbReference type="InterPro" id="IPR032821">
    <property type="entry name" value="PKS_assoc"/>
</dbReference>
<evidence type="ECO:0000256" key="7">
    <source>
        <dbReference type="ARBA" id="ARBA00023268"/>
    </source>
</evidence>
<dbReference type="CDD" id="cd00833">
    <property type="entry name" value="PKS"/>
    <property type="match status" value="1"/>
</dbReference>
<sequence>MILPSEPIAVVGSGCRFPGGASSPSALWKLLEKPRDVCQEIPPDRFNTTGFYHHDGARHGATNVKHTYFLEEDVRVFDAAFFNISPNEADSMDPQQRLLLETVYEALEGGGHTLEALRASDTAVYVGTMGVDYHETLLRDLNTIPTYFATGTNRAIISNRVSYFFDWHGPSMTIDTACSSSMIAVHQGVQTLRNRESRVAVVCGTQVILGHEMYIVESKLKMLSPTGRSRMWDADADGYARGEGIAALVLKRLSDALADGDHIECIIRETGANQDGFSNGITVPNTDAQTALISQTYAKAGLDPVNNPDHRPQFFEAHGTGTQAGDPKEAAAIYEAFGQHIDASATPLYVGSVKTVIGHLEGAAGLAGVLKGISGIKNGSIPPNLLFNRLNPRVEPYYRNVQIPTELTPWPILAPGVPRRVSVNSFGFGGANAHAILEEHIPSGSRSKGDPRGSSSLTPFVFSAQSEQSLVALLEQYSLHLTAHQDEIDASDLAWTLYSRRSQLNVKTAFSARTIPQLIQSIDSKLEKVKRDGSEAIGIRFSGKAAMPRILGVFTGQGAQWPAMGAALIRSSQFVRDTIERLEVSLATLPPIDRPGWRLKDAMLAGADTSRIAEAAISQPLCTAIQIVLVDLLKTAGLKFSSVVGHSSGEIAAAYAAGFISSHDAIRIAYYRGLYAHLAMNENTGQKGAMLAVGTSWEDAQELLSLKTFKGRLALAAHNSPASVTLSGDADAVTQAKKVFDEEKKFARVLKVDTAYHSHHMLRCGDPYVAALRACGIQVNRDQNTGCKWFSSVNACAEEMKPTAELQDTYWRDNMTNAVLFADAVNNAVADDDQLNLVVEVGPHPALQGPATQNIAEIRPSALPYSGLLKRGKDDVEALSDALGFIWTLVGGKGLDLESYESSLTGSIIPHELVVGLPSYQWNHGRIHWTESRKSRKTRGRKQAPHELLGSLCPDSNPHDMRWSNLLKVSEIPWLEGHQLQGQTVFPAAGYVAMAFEACRNLAAERPVELFELHDLSIPRAITFEEGDTLGVESLVTLTGIQHHQDKTATANFSMYSCPNVNIGSDHDMELMASGTVKISFGSPDIEALVRTPTDDYNMSVVEPERFYAALSKLGYGYSGPFRGMSSMKRRLTQSSALIDTYQYADEDSTFYLVHPSMLDVAFQSSMLAYSAPGDGHLWSLHVPTAIRSIRVNPEICASIPISGSQVPVSASLNAESESFCASIDIFGEDGQQSMIQVDDLFSHMSPDGPSILKSICPTEEEVELAVVCERISFYYVRKWKLEITDDEWANGQPHHAYLRDFVDHTLAGAGGGRHPTLKREWADDTSEDIQKLIARHANDIDVQLLAAVGDNIPAAVRGRTTILEHMLPNGMLDNFYRQGLGFSRYNMFLADMMKQMVHRYPNAKILEIGAGTGGATKSVLEAVGHTMSSYTYTDISVGFFPRASEIFKEYSDRMTFKVLNAEKTPASQGFEENSYDIVIASNVLHATANLQTTLENTRRLLKPGGYLMLLEITDNDPIRCSTIMGGLPGWWLGVEDKRKFAPTASPSIWHKTLRKAGFGGIDAITPKVEGPAWPFSIIASQAVNDQIMFLRRPLSFPSSLVAIKSLVILGNESMETDRITEEVVDTLRPFSGKTIVLSGLPSEAEARIIDDQSTFLNLVDLESPIFKNMTTEKMNGLKRVIERASHVLWVTRGALVEEPYHMASLAFSRSIRNEATHISLNHLDMSSIDESSPKVIAEQLLRQCALEEWEHQNLMWTKEPEAFFENGSLKIPRLLHSVERNSRLNSSRRHITEVVSTGDSRFSIAQSAGSPPALVHDCISVETKDQQQPIKVESSGLMALYVLSGAFLFLVTSKPAVGRGIMIGLSTTNSSMVKPIASITAALDTVKISPARLHVAITAEILATSLVKNLPTGSNLLVLCAEKYRFFAAALSRRLAGANTVTVTFLSDAKESQRVSDPSWIRLGSRTSRRIVRDTLLRVKPSHFLDLTANSNIPSNDLSLVISENLSSGCKWIAQSDLLQQQAVFPESLGREALDILLTDAVARATSSAVSVHQESIDDILIDLSQISSRLATHHPTTVVDWTMCSQVEIEVRPLETQKLFSPGKTYILFGLSGQLGQSICDWMVANGAGCVCLTSRKPRIDQRWLDSFKHTKTSVKVFAMDMTDKDSLAATVKKIRRDCPPIAGVTNGAMVLNDALFSGMSFEAMRDVLQPKIDGSYNLDQQFYQEDLEFFILFSSGACVVGNSGQSNYAAANGYLNGLVRQRRRRGLRASAFDIGLVSGIGYVETAAQHVVDQLGKYGMTVLSESDFRQAFAETIHAGYVKAEDAEITPDAVLTTGIRTMTDDETNVVWYANPIFSHCILNNKASETDMGLESEAKAKSLPVADQLLRSSTNEEVLELLQRSFATKLRVILQIDDQQIDYNAPLADLGIDSLVAVEVRSWFLKELKVDVPVLKIVGGATLAEICESVMKKLPEELVSKTETKNAIAAPIKPVVESLPLSKSMSSAPSSSSASGFTSARETTGIQTPQSGGASDSDSNQEEKPPKDFTKASTALDALAPSSLPFVKSYPISLGQSRFWFLQRLVKDTTTFNVTFYFTMNGSIRIRDLERAIEAVTDRHESLRTCFIGSDTEPELAYQKIMAHSQIKLERKNITHFTEVAVEYANLRAHQFDLASGKLLRLVLLALSPTSHYLLVNYHHIIMDGVLVSEIDKAYNGQSLGPLPMQYPDFAEAQREALESGQMRAQLDYWHDVFPYGEQLPILPLLPMARTTSRVGSIDYAVHQIDIQLGAEVLGKIKSISKMQRSTPFHFFMAVFKLMLFSFTDAQDLTIGIADANRNDGDVMSSIGFFLNLLTLKFHRKADQSFADAILEVRNTAYLALEHSRLPFDVLLQRLNVPRSSSYSPFFQAFFDYRQAPRQKQRLCNCTFDLQEAHPGRSAYDIALDVTDNATNVDIVLRVQKRLYDLTAANLLLKTYVHLITVLSEDISLQLDQTPLFSEKQLDEGVTVGRGPNMVISDWPTTLPHRIDQISEGSSDQTALIDGLGNSLTYKAMINRVQAIAEALQVAGAGQSSRILVFQQASADWVCSMLAIMRIGGVYVPLDLRNPISRLVSLSQDCQPTAVLVDDSVPEDHISQLNVALTINISHVPAIPSAPVLNQAQADSPAAILYTSGSTGTPKGIVIKHSGIRNEMEGYTKTYNLGAERVIQQSAFTFDFSVDQIFTGLVNGGSVYVVPWSKRGDPISITEIIRDFAITYTKVTPSEYSLWMQYGTDNLRQASSWRFAFGGGEPLTETVLCQFADLDLPHLGVHNSYGPAEISIASHKMKVEYRQHEPGYQGPAPCGYSLPNYSTYILDKDLRRLPVGMPGEVVIGGAGVSAGYLNNGKLTAHHFVPNDYAPPEYISNGWTQMHRTGDIGHLQQDGCLVFRNRMAGDTQVKLRGLRIELRDIETNIIQTASGALKEAIVTLRQGDPEFLVAHVVFAPNHGLKSKDSFLDHLLSRLAVPQYMVPVLAIALDELPLNSHNKVDRNAVKNLTLPERASAHDENEENMSETMVQLKHVWKQILGKSHEKLGLSITPSTSFFLIGGNSLLAIRLQSQIRFIFNVAIRLVDLLNANTLGQMAKEIESSPSVEFIDWDLETSPPSIPEFLASASDTLSDVSAKENGSKSLLVTGATGYIARHLLQSLSANPTIQTIHCVAVRDKASDKYRKLISTDKIKTYTGDLSEPLLGLTEDDFRRLSSDVDVILHLGAARSFWDNYNILRPSNVRPTRELVKLAALRQIPIHFISTSGVLGVSPSANAAGSAASEEPPTDGTDGYIATKWASERILERSSAKLGIPSFVHRFLPSSQPQKTEMTRAALDEFVRCIDRACAIPDMTGWDGHIDLIPTSQVCKWLCDPILSAQGATNASTRFIHYESPTRIRVSELKKHIQDKRGDRGFETLQAITWMGRIKAHDFGYVLASQETTIRSLHEESRGVQFTSRR</sequence>
<dbReference type="InterPro" id="IPR016035">
    <property type="entry name" value="Acyl_Trfase/lysoPLipase"/>
</dbReference>
<evidence type="ECO:0000256" key="1">
    <source>
        <dbReference type="ARBA" id="ARBA00022450"/>
    </source>
</evidence>
<dbReference type="SMART" id="SM00822">
    <property type="entry name" value="PKS_KR"/>
    <property type="match status" value="1"/>
</dbReference>
<dbReference type="InterPro" id="IPR029063">
    <property type="entry name" value="SAM-dependent_MTases_sf"/>
</dbReference>
<evidence type="ECO:0000256" key="4">
    <source>
        <dbReference type="ARBA" id="ARBA00022603"/>
    </source>
</evidence>
<dbReference type="GO" id="GO:0008168">
    <property type="term" value="F:methyltransferase activity"/>
    <property type="evidence" value="ECO:0007669"/>
    <property type="project" value="UniProtKB-KW"/>
</dbReference>
<keyword evidence="6" id="KW-0677">Repeat</keyword>
<dbReference type="Gene3D" id="3.30.300.30">
    <property type="match status" value="1"/>
</dbReference>
<dbReference type="InterPro" id="IPR018201">
    <property type="entry name" value="Ketoacyl_synth_AS"/>
</dbReference>
<dbReference type="SUPFAM" id="SSF52151">
    <property type="entry name" value="FabD/lysophospholipase-like"/>
    <property type="match status" value="1"/>
</dbReference>
<evidence type="ECO:0000256" key="6">
    <source>
        <dbReference type="ARBA" id="ARBA00022737"/>
    </source>
</evidence>
<dbReference type="PROSITE" id="PS00012">
    <property type="entry name" value="PHOSPHOPANTETHEINE"/>
    <property type="match status" value="1"/>
</dbReference>
<dbReference type="CDD" id="cd19532">
    <property type="entry name" value="C_PKS-NRPS"/>
    <property type="match status" value="1"/>
</dbReference>
<dbReference type="InterPro" id="IPR006162">
    <property type="entry name" value="Ppantetheine_attach_site"/>
</dbReference>
<feature type="active site" description="Proton acceptor; for dehydratase activity" evidence="9">
    <location>
        <position position="978"/>
    </location>
</feature>
<keyword evidence="4" id="KW-0489">Methyltransferase</keyword>
<dbReference type="InterPro" id="IPR036291">
    <property type="entry name" value="NAD(P)-bd_dom_sf"/>
</dbReference>
<dbReference type="InterPro" id="IPR014043">
    <property type="entry name" value="Acyl_transferase_dom"/>
</dbReference>
<evidence type="ECO:0000259" key="12">
    <source>
        <dbReference type="PROSITE" id="PS52004"/>
    </source>
</evidence>
<dbReference type="Pfam" id="PF00668">
    <property type="entry name" value="Condensation"/>
    <property type="match status" value="1"/>
</dbReference>
<dbReference type="InterPro" id="IPR057326">
    <property type="entry name" value="KR_dom"/>
</dbReference>
<keyword evidence="7" id="KW-0511">Multifunctional enzyme</keyword>
<accession>A0AAD6HXS9</accession>
<name>A0AAD6HXS9_9EURO</name>
<keyword evidence="5" id="KW-0808">Transferase</keyword>
<evidence type="ECO:0000256" key="8">
    <source>
        <dbReference type="ARBA" id="ARBA00029443"/>
    </source>
</evidence>
<dbReference type="InterPro" id="IPR045851">
    <property type="entry name" value="AMP-bd_C_sf"/>
</dbReference>
<dbReference type="Pfam" id="PF08242">
    <property type="entry name" value="Methyltransf_12"/>
    <property type="match status" value="1"/>
</dbReference>
<dbReference type="PANTHER" id="PTHR43775:SF20">
    <property type="entry name" value="HYBRID PKS-NRPS SYNTHETASE APDA"/>
    <property type="match status" value="1"/>
</dbReference>
<dbReference type="InterPro" id="IPR049900">
    <property type="entry name" value="PKS_mFAS_DH"/>
</dbReference>
<dbReference type="SMART" id="SM00823">
    <property type="entry name" value="PKS_PP"/>
    <property type="match status" value="2"/>
</dbReference>
<dbReference type="InterPro" id="IPR013217">
    <property type="entry name" value="Methyltransf_12"/>
</dbReference>
<dbReference type="SMART" id="SM00826">
    <property type="entry name" value="PKS_DH"/>
    <property type="match status" value="1"/>
</dbReference>
<dbReference type="Pfam" id="PF00501">
    <property type="entry name" value="AMP-binding"/>
    <property type="match status" value="1"/>
</dbReference>
<comment type="similarity">
    <text evidence="8">In the C-terminal section; belongs to the NRP synthetase family.</text>
</comment>
<feature type="domain" description="PKS/mFAS DH" evidence="13">
    <location>
        <begin position="946"/>
        <end position="1252"/>
    </location>
</feature>
<dbReference type="Gene3D" id="3.40.47.10">
    <property type="match status" value="1"/>
</dbReference>
<dbReference type="Pfam" id="PF00698">
    <property type="entry name" value="Acyl_transf_1"/>
    <property type="match status" value="1"/>
</dbReference>
<dbReference type="GO" id="GO:0030639">
    <property type="term" value="P:polyketide biosynthetic process"/>
    <property type="evidence" value="ECO:0007669"/>
    <property type="project" value="UniProtKB-ARBA"/>
</dbReference>
<dbReference type="InterPro" id="IPR020845">
    <property type="entry name" value="AMP-binding_CS"/>
</dbReference>
<organism evidence="14 15">
    <name type="scientific">Penicillium malachiteum</name>
    <dbReference type="NCBI Taxonomy" id="1324776"/>
    <lineage>
        <taxon>Eukaryota</taxon>
        <taxon>Fungi</taxon>
        <taxon>Dikarya</taxon>
        <taxon>Ascomycota</taxon>
        <taxon>Pezizomycotina</taxon>
        <taxon>Eurotiomycetes</taxon>
        <taxon>Eurotiomycetidae</taxon>
        <taxon>Eurotiales</taxon>
        <taxon>Aspergillaceae</taxon>
        <taxon>Penicillium</taxon>
    </lineage>
</organism>
<feature type="region of interest" description="Disordered" evidence="10">
    <location>
        <begin position="2505"/>
        <end position="2549"/>
    </location>
</feature>
<proteinExistence type="inferred from homology"/>
<dbReference type="GO" id="GO:0004315">
    <property type="term" value="F:3-oxoacyl-[acyl-carrier-protein] synthase activity"/>
    <property type="evidence" value="ECO:0007669"/>
    <property type="project" value="InterPro"/>
</dbReference>
<dbReference type="GO" id="GO:0032259">
    <property type="term" value="P:methylation"/>
    <property type="evidence" value="ECO:0007669"/>
    <property type="project" value="UniProtKB-KW"/>
</dbReference>
<reference evidence="14" key="1">
    <citation type="journal article" date="2023" name="IMA Fungus">
        <title>Comparative genomic study of the Penicillium genus elucidates a diverse pangenome and 15 lateral gene transfer events.</title>
        <authorList>
            <person name="Petersen C."/>
            <person name="Sorensen T."/>
            <person name="Nielsen M.R."/>
            <person name="Sondergaard T.E."/>
            <person name="Sorensen J.L."/>
            <person name="Fitzpatrick D.A."/>
            <person name="Frisvad J.C."/>
            <person name="Nielsen K.L."/>
        </authorList>
    </citation>
    <scope>NUCLEOTIDE SEQUENCE</scope>
    <source>
        <strain evidence="14">IBT 17514</strain>
    </source>
</reference>
<dbReference type="InterPro" id="IPR001242">
    <property type="entry name" value="Condensation_dom"/>
</dbReference>
<dbReference type="SMART" id="SM00827">
    <property type="entry name" value="PKS_AT"/>
    <property type="match status" value="1"/>
</dbReference>
<dbReference type="Pfam" id="PF16197">
    <property type="entry name" value="KAsynt_C_assoc"/>
    <property type="match status" value="1"/>
</dbReference>
<dbReference type="SUPFAM" id="SSF53901">
    <property type="entry name" value="Thiolase-like"/>
    <property type="match status" value="1"/>
</dbReference>
<dbReference type="PROSITE" id="PS50075">
    <property type="entry name" value="CARRIER"/>
    <property type="match status" value="2"/>
</dbReference>
<dbReference type="InterPro" id="IPR036736">
    <property type="entry name" value="ACP-like_sf"/>
</dbReference>
<dbReference type="InterPro" id="IPR049552">
    <property type="entry name" value="PKS_DH_N"/>
</dbReference>
<dbReference type="Pfam" id="PF00550">
    <property type="entry name" value="PP-binding"/>
    <property type="match status" value="2"/>
</dbReference>
<reference evidence="14" key="2">
    <citation type="submission" date="2023-01" db="EMBL/GenBank/DDBJ databases">
        <authorList>
            <person name="Petersen C."/>
        </authorList>
    </citation>
    <scope>NUCLEOTIDE SEQUENCE</scope>
    <source>
        <strain evidence="14">IBT 17514</strain>
    </source>
</reference>
<dbReference type="InterPro" id="IPR023213">
    <property type="entry name" value="CAT-like_dom_sf"/>
</dbReference>
<dbReference type="Pfam" id="PF02801">
    <property type="entry name" value="Ketoacyl-synt_C"/>
    <property type="match status" value="1"/>
</dbReference>
<dbReference type="PANTHER" id="PTHR43775">
    <property type="entry name" value="FATTY ACID SYNTHASE"/>
    <property type="match status" value="1"/>
</dbReference>
<dbReference type="SUPFAM" id="SSF53335">
    <property type="entry name" value="S-adenosyl-L-methionine-dependent methyltransferases"/>
    <property type="match status" value="1"/>
</dbReference>
<dbReference type="Proteomes" id="UP001215712">
    <property type="component" value="Unassembled WGS sequence"/>
</dbReference>
<feature type="domain" description="Ketosynthase family 3 (KS3)" evidence="12">
    <location>
        <begin position="5"/>
        <end position="439"/>
    </location>
</feature>
<feature type="compositionally biased region" description="Low complexity" evidence="10">
    <location>
        <begin position="3798"/>
        <end position="3807"/>
    </location>
</feature>
<feature type="domain" description="Carrier" evidence="11">
    <location>
        <begin position="3551"/>
        <end position="3629"/>
    </location>
</feature>
<feature type="region of interest" description="N-terminal hotdog fold" evidence="9">
    <location>
        <begin position="946"/>
        <end position="1084"/>
    </location>
</feature>
<evidence type="ECO:0000313" key="15">
    <source>
        <dbReference type="Proteomes" id="UP001215712"/>
    </source>
</evidence>
<evidence type="ECO:0000256" key="10">
    <source>
        <dbReference type="SAM" id="MobiDB-lite"/>
    </source>
</evidence>
<dbReference type="Gene3D" id="3.40.366.10">
    <property type="entry name" value="Malonyl-Coenzyme A Acyl Carrier Protein, domain 2"/>
    <property type="match status" value="1"/>
</dbReference>
<dbReference type="PROSITE" id="PS52019">
    <property type="entry name" value="PKS_MFAS_DH"/>
    <property type="match status" value="1"/>
</dbReference>
<dbReference type="Pfam" id="PF14765">
    <property type="entry name" value="PS-DH"/>
    <property type="match status" value="1"/>
</dbReference>
<dbReference type="Gene3D" id="3.30.559.10">
    <property type="entry name" value="Chloramphenicol acetyltransferase-like domain"/>
    <property type="match status" value="1"/>
</dbReference>
<keyword evidence="1" id="KW-0596">Phosphopantetheine</keyword>
<dbReference type="GO" id="GO:0031177">
    <property type="term" value="F:phosphopantetheine binding"/>
    <property type="evidence" value="ECO:0007669"/>
    <property type="project" value="InterPro"/>
</dbReference>
<dbReference type="GO" id="GO:0009403">
    <property type="term" value="P:toxin biosynthetic process"/>
    <property type="evidence" value="ECO:0007669"/>
    <property type="project" value="UniProtKB-ARBA"/>
</dbReference>
<evidence type="ECO:0000256" key="3">
    <source>
        <dbReference type="ARBA" id="ARBA00022598"/>
    </source>
</evidence>
<dbReference type="GO" id="GO:0004312">
    <property type="term" value="F:fatty acid synthase activity"/>
    <property type="evidence" value="ECO:0007669"/>
    <property type="project" value="TreeGrafter"/>
</dbReference>
<comment type="caution">
    <text evidence="14">The sequence shown here is derived from an EMBL/GenBank/DDBJ whole genome shotgun (WGS) entry which is preliminary data.</text>
</comment>
<dbReference type="GO" id="GO:0006633">
    <property type="term" value="P:fatty acid biosynthetic process"/>
    <property type="evidence" value="ECO:0007669"/>
    <property type="project" value="InterPro"/>
</dbReference>
<keyword evidence="3" id="KW-0436">Ligase</keyword>
<dbReference type="SMART" id="SM00825">
    <property type="entry name" value="PKS_KS"/>
    <property type="match status" value="1"/>
</dbReference>
<dbReference type="InterPro" id="IPR014031">
    <property type="entry name" value="Ketoacyl_synth_C"/>
</dbReference>
<evidence type="ECO:0000256" key="9">
    <source>
        <dbReference type="PROSITE-ProRule" id="PRU01363"/>
    </source>
</evidence>
<dbReference type="SUPFAM" id="SSF52777">
    <property type="entry name" value="CoA-dependent acyltransferases"/>
    <property type="match status" value="2"/>
</dbReference>
<dbReference type="InterPro" id="IPR009081">
    <property type="entry name" value="PP-bd_ACP"/>
</dbReference>
<dbReference type="InterPro" id="IPR016039">
    <property type="entry name" value="Thiolase-like"/>
</dbReference>
<keyword evidence="2" id="KW-0597">Phosphoprotein</keyword>
<dbReference type="GO" id="GO:1901336">
    <property type="term" value="P:lactone biosynthetic process"/>
    <property type="evidence" value="ECO:0007669"/>
    <property type="project" value="UniProtKB-ARBA"/>
</dbReference>
<dbReference type="EMBL" id="JAQJAN010000001">
    <property type="protein sequence ID" value="KAJ5740973.1"/>
    <property type="molecule type" value="Genomic_DNA"/>
</dbReference>
<dbReference type="InterPro" id="IPR042104">
    <property type="entry name" value="PKS_dehydratase_sf"/>
</dbReference>
<dbReference type="PROSITE" id="PS00606">
    <property type="entry name" value="KS3_1"/>
    <property type="match status" value="1"/>
</dbReference>
<dbReference type="SUPFAM" id="SSF55048">
    <property type="entry name" value="Probable ACP-binding domain of malonyl-CoA ACP transacylase"/>
    <property type="match status" value="1"/>
</dbReference>
<dbReference type="SUPFAM" id="SSF47336">
    <property type="entry name" value="ACP-like"/>
    <property type="match status" value="2"/>
</dbReference>
<feature type="region of interest" description="C-terminal hotdog fold" evidence="9">
    <location>
        <begin position="1099"/>
        <end position="1252"/>
    </location>
</feature>
<feature type="region of interest" description="Disordered" evidence="10">
    <location>
        <begin position="3798"/>
        <end position="3817"/>
    </location>
</feature>
<dbReference type="InterPro" id="IPR049551">
    <property type="entry name" value="PKS_DH_C"/>
</dbReference>
<dbReference type="PROSITE" id="PS52004">
    <property type="entry name" value="KS3_2"/>
    <property type="match status" value="1"/>
</dbReference>
<dbReference type="Gene3D" id="3.40.50.12780">
    <property type="entry name" value="N-terminal domain of ligase-like"/>
    <property type="match status" value="1"/>
</dbReference>
<dbReference type="Pfam" id="PF21089">
    <property type="entry name" value="PKS_DH_N"/>
    <property type="match status" value="1"/>
</dbReference>
<dbReference type="Gene3D" id="3.30.559.30">
    <property type="entry name" value="Nonribosomal peptide synthetase, condensation domain"/>
    <property type="match status" value="1"/>
</dbReference>
<feature type="compositionally biased region" description="Low complexity" evidence="10">
    <location>
        <begin position="2505"/>
        <end position="2515"/>
    </location>
</feature>